<proteinExistence type="predicted"/>
<reference evidence="1" key="2">
    <citation type="submission" date="2019-01" db="UniProtKB">
        <authorList>
            <consortium name="EnsemblPlants"/>
        </authorList>
    </citation>
    <scope>IDENTIFICATION</scope>
    <source>
        <strain evidence="1">cv. Heinz 1706</strain>
    </source>
</reference>
<dbReference type="GO" id="GO:0008017">
    <property type="term" value="F:microtubule binding"/>
    <property type="evidence" value="ECO:0007669"/>
    <property type="project" value="InterPro"/>
</dbReference>
<name>A0A3Q7H3E7_SOLLC</name>
<evidence type="ECO:0000313" key="1">
    <source>
        <dbReference type="EnsemblPlants" id="Solyc06g075410.3.1"/>
    </source>
</evidence>
<dbReference type="InParanoid" id="A0A3Q7H3E7"/>
<protein>
    <submittedName>
        <fullName evidence="1">Uncharacterized protein</fullName>
    </submittedName>
</protein>
<accession>A0A3Q7H3E7</accession>
<dbReference type="PANTHER" id="PTHR33737">
    <property type="entry name" value="OS05G0121800 PROTEIN"/>
    <property type="match status" value="1"/>
</dbReference>
<keyword evidence="2" id="KW-1185">Reference proteome</keyword>
<dbReference type="AlphaFoldDB" id="A0A3Q7H3E7"/>
<dbReference type="Gramene" id="Solyc06g075410.3.1">
    <property type="protein sequence ID" value="Solyc06g075410.3.1"/>
    <property type="gene ID" value="Solyc06g075410.3"/>
</dbReference>
<dbReference type="PANTHER" id="PTHR33737:SF19">
    <property type="entry name" value="BNAA10G12980D PROTEIN"/>
    <property type="match status" value="1"/>
</dbReference>
<sequence length="224" mass="24823">MACPSIIFQFVNSRIEGFVAVSSQGSAQILVHHVAGGLEARVDHVKSECSSRRVSSNKEYINSDKAEMPKLSVEPLHMKRKKRSGGCNLRKSLAWDRAFSTEEGVLDPLELSLLSGSLVKTRGETLFTINEEERNPTSNDSLHDASSVYLSSNKRSTFKGIRAVALKEENRKASTKIPASHNGRIISKSSSCSRLLSSASYPCTCQIYLKFNYFQMMSLNIILD</sequence>
<evidence type="ECO:0000313" key="2">
    <source>
        <dbReference type="Proteomes" id="UP000004994"/>
    </source>
</evidence>
<dbReference type="OMA" id="ASYPCIF"/>
<dbReference type="STRING" id="4081.A0A3Q7H3E7"/>
<dbReference type="PaxDb" id="4081-Solyc06g075410.2.1"/>
<organism evidence="1">
    <name type="scientific">Solanum lycopersicum</name>
    <name type="common">Tomato</name>
    <name type="synonym">Lycopersicon esculentum</name>
    <dbReference type="NCBI Taxonomy" id="4081"/>
    <lineage>
        <taxon>Eukaryota</taxon>
        <taxon>Viridiplantae</taxon>
        <taxon>Streptophyta</taxon>
        <taxon>Embryophyta</taxon>
        <taxon>Tracheophyta</taxon>
        <taxon>Spermatophyta</taxon>
        <taxon>Magnoliopsida</taxon>
        <taxon>eudicotyledons</taxon>
        <taxon>Gunneridae</taxon>
        <taxon>Pentapetalae</taxon>
        <taxon>asterids</taxon>
        <taxon>lamiids</taxon>
        <taxon>Solanales</taxon>
        <taxon>Solanaceae</taxon>
        <taxon>Solanoideae</taxon>
        <taxon>Solaneae</taxon>
        <taxon>Solanum</taxon>
        <taxon>Solanum subgen. Lycopersicon</taxon>
    </lineage>
</organism>
<dbReference type="Proteomes" id="UP000004994">
    <property type="component" value="Chromosome 6"/>
</dbReference>
<reference evidence="1" key="1">
    <citation type="journal article" date="2012" name="Nature">
        <title>The tomato genome sequence provides insights into fleshy fruit evolution.</title>
        <authorList>
            <consortium name="Tomato Genome Consortium"/>
        </authorList>
    </citation>
    <scope>NUCLEOTIDE SEQUENCE [LARGE SCALE GENOMIC DNA]</scope>
    <source>
        <strain evidence="1">cv. Heinz 1706</strain>
    </source>
</reference>
<dbReference type="InterPro" id="IPR045882">
    <property type="entry name" value="GPT1/2"/>
</dbReference>
<dbReference type="EnsemblPlants" id="Solyc06g075410.3.1">
    <property type="protein sequence ID" value="Solyc06g075410.3.1"/>
    <property type="gene ID" value="Solyc06g075410.3"/>
</dbReference>